<dbReference type="AlphaFoldDB" id="A0AA35KH61"/>
<evidence type="ECO:0000313" key="1">
    <source>
        <dbReference type="EMBL" id="CAI5778145.1"/>
    </source>
</evidence>
<dbReference type="Proteomes" id="UP001178461">
    <property type="component" value="Chromosome 6"/>
</dbReference>
<name>A0AA35KH61_9SAUR</name>
<protein>
    <submittedName>
        <fullName evidence="1">Uncharacterized protein</fullName>
    </submittedName>
</protein>
<keyword evidence="2" id="KW-1185">Reference proteome</keyword>
<evidence type="ECO:0000313" key="2">
    <source>
        <dbReference type="Proteomes" id="UP001178461"/>
    </source>
</evidence>
<organism evidence="1 2">
    <name type="scientific">Podarcis lilfordi</name>
    <name type="common">Lilford's wall lizard</name>
    <dbReference type="NCBI Taxonomy" id="74358"/>
    <lineage>
        <taxon>Eukaryota</taxon>
        <taxon>Metazoa</taxon>
        <taxon>Chordata</taxon>
        <taxon>Craniata</taxon>
        <taxon>Vertebrata</taxon>
        <taxon>Euteleostomi</taxon>
        <taxon>Lepidosauria</taxon>
        <taxon>Squamata</taxon>
        <taxon>Bifurcata</taxon>
        <taxon>Unidentata</taxon>
        <taxon>Episquamata</taxon>
        <taxon>Laterata</taxon>
        <taxon>Lacertibaenia</taxon>
        <taxon>Lacertidae</taxon>
        <taxon>Podarcis</taxon>
    </lineage>
</organism>
<accession>A0AA35KH61</accession>
<sequence length="146" mass="16763">MEEGPFRFISSGESLPLEQPQRRERHSFQSLPGFQPLILSSYLPNSLGDFHLDPDSARGLGTEMSFPVILVKHLCKIRIACVSFSKIRRSFTSESRLLNCLLNLFTVLRNQRLLLPQLLSPSVRRRVRRPEYHARTPFLHPSHVGS</sequence>
<proteinExistence type="predicted"/>
<dbReference type="EMBL" id="OX395131">
    <property type="protein sequence ID" value="CAI5778145.1"/>
    <property type="molecule type" value="Genomic_DNA"/>
</dbReference>
<reference evidence="1" key="1">
    <citation type="submission" date="2022-12" db="EMBL/GenBank/DDBJ databases">
        <authorList>
            <person name="Alioto T."/>
            <person name="Alioto T."/>
            <person name="Gomez Garrido J."/>
        </authorList>
    </citation>
    <scope>NUCLEOTIDE SEQUENCE</scope>
</reference>
<gene>
    <name evidence="1" type="ORF">PODLI_1B009352</name>
</gene>